<dbReference type="EMBL" id="NEDP02005419">
    <property type="protein sequence ID" value="OWF41157.1"/>
    <property type="molecule type" value="Genomic_DNA"/>
</dbReference>
<dbReference type="Pfam" id="PF01436">
    <property type="entry name" value="NHL"/>
    <property type="match status" value="1"/>
</dbReference>
<proteinExistence type="predicted"/>
<sequence length="277" mass="31679">MAVVNITNPLSFKVTENFRFMGKVKSIFCVGLEVWLLDDQNRIVIYNTEKKCVCTTMDLQETVPDFSVSQKNTNVWYCSQTSNSIVEIESGQKIVRFTVDKQPLSLCVTAENHVVVGFVGAIIVYTPDGAEVTSAPSAEDYVVRTPHRIAECPSTNNLAVIDSDWKSHGGNQRPRLVIYDKLLNILHFYFGRRSFAEQRPELDRIEVAYSPRGVCYNKDGELFVSDFYNHAVIRLSGTGIYLGEYHIHWPTPSAISNKTDKELWVLFQHDWLFSYRY</sequence>
<dbReference type="InterPro" id="IPR011042">
    <property type="entry name" value="6-blade_b-propeller_TolB-like"/>
</dbReference>
<reference evidence="2 3" key="1">
    <citation type="journal article" date="2017" name="Nat. Ecol. Evol.">
        <title>Scallop genome provides insights into evolution of bilaterian karyotype and development.</title>
        <authorList>
            <person name="Wang S."/>
            <person name="Zhang J."/>
            <person name="Jiao W."/>
            <person name="Li J."/>
            <person name="Xun X."/>
            <person name="Sun Y."/>
            <person name="Guo X."/>
            <person name="Huan P."/>
            <person name="Dong B."/>
            <person name="Zhang L."/>
            <person name="Hu X."/>
            <person name="Sun X."/>
            <person name="Wang J."/>
            <person name="Zhao C."/>
            <person name="Wang Y."/>
            <person name="Wang D."/>
            <person name="Huang X."/>
            <person name="Wang R."/>
            <person name="Lv J."/>
            <person name="Li Y."/>
            <person name="Zhang Z."/>
            <person name="Liu B."/>
            <person name="Lu W."/>
            <person name="Hui Y."/>
            <person name="Liang J."/>
            <person name="Zhou Z."/>
            <person name="Hou R."/>
            <person name="Li X."/>
            <person name="Liu Y."/>
            <person name="Li H."/>
            <person name="Ning X."/>
            <person name="Lin Y."/>
            <person name="Zhao L."/>
            <person name="Xing Q."/>
            <person name="Dou J."/>
            <person name="Li Y."/>
            <person name="Mao J."/>
            <person name="Guo H."/>
            <person name="Dou H."/>
            <person name="Li T."/>
            <person name="Mu C."/>
            <person name="Jiang W."/>
            <person name="Fu Q."/>
            <person name="Fu X."/>
            <person name="Miao Y."/>
            <person name="Liu J."/>
            <person name="Yu Q."/>
            <person name="Li R."/>
            <person name="Liao H."/>
            <person name="Li X."/>
            <person name="Kong Y."/>
            <person name="Jiang Z."/>
            <person name="Chourrout D."/>
            <person name="Li R."/>
            <person name="Bao Z."/>
        </authorList>
    </citation>
    <scope>NUCLEOTIDE SEQUENCE [LARGE SCALE GENOMIC DNA]</scope>
    <source>
        <strain evidence="2 3">PY_sf001</strain>
    </source>
</reference>
<protein>
    <submittedName>
        <fullName evidence="2">Uncharacterized protein</fullName>
    </submittedName>
</protein>
<dbReference type="Proteomes" id="UP000242188">
    <property type="component" value="Unassembled WGS sequence"/>
</dbReference>
<name>A0A210PXE3_MIZYE</name>
<evidence type="ECO:0000313" key="2">
    <source>
        <dbReference type="EMBL" id="OWF41157.1"/>
    </source>
</evidence>
<dbReference type="AlphaFoldDB" id="A0A210PXE3"/>
<evidence type="ECO:0000256" key="1">
    <source>
        <dbReference type="ARBA" id="ARBA00022737"/>
    </source>
</evidence>
<dbReference type="SUPFAM" id="SSF63829">
    <property type="entry name" value="Calcium-dependent phosphotriesterase"/>
    <property type="match status" value="1"/>
</dbReference>
<dbReference type="OrthoDB" id="6074598at2759"/>
<keyword evidence="1" id="KW-0677">Repeat</keyword>
<keyword evidence="3" id="KW-1185">Reference proteome</keyword>
<comment type="caution">
    <text evidence="2">The sequence shown here is derived from an EMBL/GenBank/DDBJ whole genome shotgun (WGS) entry which is preliminary data.</text>
</comment>
<accession>A0A210PXE3</accession>
<dbReference type="Gene3D" id="2.120.10.30">
    <property type="entry name" value="TolB, C-terminal domain"/>
    <property type="match status" value="1"/>
</dbReference>
<organism evidence="2 3">
    <name type="scientific">Mizuhopecten yessoensis</name>
    <name type="common">Japanese scallop</name>
    <name type="synonym">Patinopecten yessoensis</name>
    <dbReference type="NCBI Taxonomy" id="6573"/>
    <lineage>
        <taxon>Eukaryota</taxon>
        <taxon>Metazoa</taxon>
        <taxon>Spiralia</taxon>
        <taxon>Lophotrochozoa</taxon>
        <taxon>Mollusca</taxon>
        <taxon>Bivalvia</taxon>
        <taxon>Autobranchia</taxon>
        <taxon>Pteriomorphia</taxon>
        <taxon>Pectinida</taxon>
        <taxon>Pectinoidea</taxon>
        <taxon>Pectinidae</taxon>
        <taxon>Mizuhopecten</taxon>
    </lineage>
</organism>
<evidence type="ECO:0000313" key="3">
    <source>
        <dbReference type="Proteomes" id="UP000242188"/>
    </source>
</evidence>
<dbReference type="InterPro" id="IPR001258">
    <property type="entry name" value="NHL_repeat"/>
</dbReference>
<gene>
    <name evidence="2" type="ORF">KP79_PYT20625</name>
</gene>